<reference evidence="2" key="1">
    <citation type="submission" date="2023-03" db="EMBL/GenBank/DDBJ databases">
        <title>Massive genome expansion in bonnet fungi (Mycena s.s.) driven by repeated elements and novel gene families across ecological guilds.</title>
        <authorList>
            <consortium name="Lawrence Berkeley National Laboratory"/>
            <person name="Harder C.B."/>
            <person name="Miyauchi S."/>
            <person name="Viragh M."/>
            <person name="Kuo A."/>
            <person name="Thoen E."/>
            <person name="Andreopoulos B."/>
            <person name="Lu D."/>
            <person name="Skrede I."/>
            <person name="Drula E."/>
            <person name="Henrissat B."/>
            <person name="Morin E."/>
            <person name="Kohler A."/>
            <person name="Barry K."/>
            <person name="LaButti K."/>
            <person name="Morin E."/>
            <person name="Salamov A."/>
            <person name="Lipzen A."/>
            <person name="Mereny Z."/>
            <person name="Hegedus B."/>
            <person name="Baldrian P."/>
            <person name="Stursova M."/>
            <person name="Weitz H."/>
            <person name="Taylor A."/>
            <person name="Grigoriev I.V."/>
            <person name="Nagy L.G."/>
            <person name="Martin F."/>
            <person name="Kauserud H."/>
        </authorList>
    </citation>
    <scope>NUCLEOTIDE SEQUENCE</scope>
    <source>
        <strain evidence="2">9284</strain>
    </source>
</reference>
<keyword evidence="3" id="KW-1185">Reference proteome</keyword>
<feature type="transmembrane region" description="Helical" evidence="1">
    <location>
        <begin position="113"/>
        <end position="132"/>
    </location>
</feature>
<feature type="transmembrane region" description="Helical" evidence="1">
    <location>
        <begin position="20"/>
        <end position="40"/>
    </location>
</feature>
<evidence type="ECO:0000313" key="2">
    <source>
        <dbReference type="EMBL" id="KAJ7618414.1"/>
    </source>
</evidence>
<gene>
    <name evidence="2" type="ORF">FB45DRAFT_871868</name>
</gene>
<dbReference type="Proteomes" id="UP001221142">
    <property type="component" value="Unassembled WGS sequence"/>
</dbReference>
<dbReference type="EMBL" id="JARKIF010000019">
    <property type="protein sequence ID" value="KAJ7618414.1"/>
    <property type="molecule type" value="Genomic_DNA"/>
</dbReference>
<keyword evidence="1" id="KW-0812">Transmembrane</keyword>
<evidence type="ECO:0000313" key="3">
    <source>
        <dbReference type="Proteomes" id="UP001221142"/>
    </source>
</evidence>
<protein>
    <submittedName>
        <fullName evidence="2">Uncharacterized protein</fullName>
    </submittedName>
</protein>
<keyword evidence="1" id="KW-1133">Transmembrane helix</keyword>
<evidence type="ECO:0000256" key="1">
    <source>
        <dbReference type="SAM" id="Phobius"/>
    </source>
</evidence>
<proteinExistence type="predicted"/>
<accession>A0AAD7BDS7</accession>
<organism evidence="2 3">
    <name type="scientific">Roridomyces roridus</name>
    <dbReference type="NCBI Taxonomy" id="1738132"/>
    <lineage>
        <taxon>Eukaryota</taxon>
        <taxon>Fungi</taxon>
        <taxon>Dikarya</taxon>
        <taxon>Basidiomycota</taxon>
        <taxon>Agaricomycotina</taxon>
        <taxon>Agaricomycetes</taxon>
        <taxon>Agaricomycetidae</taxon>
        <taxon>Agaricales</taxon>
        <taxon>Marasmiineae</taxon>
        <taxon>Mycenaceae</taxon>
        <taxon>Roridomyces</taxon>
    </lineage>
</organism>
<sequence>MTREAFEEVYYMRSCLPQMCWKICIVFSILFCHATLQFSVLEGISMGSSVKARLGTLATQVLFSAGARAEVWELYQLPRDRHNAWRIDQTKAFDDLKGLLWSTVCSTWEALPWAQKLLIIAPVVTVFVHFYLMPWMMPRLRYFWIWLRMEYELYQRRQAVYRSLHSNLG</sequence>
<keyword evidence="1" id="KW-0472">Membrane</keyword>
<name>A0AAD7BDS7_9AGAR</name>
<dbReference type="AlphaFoldDB" id="A0AAD7BDS7"/>
<comment type="caution">
    <text evidence="2">The sequence shown here is derived from an EMBL/GenBank/DDBJ whole genome shotgun (WGS) entry which is preliminary data.</text>
</comment>